<name>A0AAI8Z2P8_9PEZI</name>
<feature type="region of interest" description="Disordered" evidence="6">
    <location>
        <begin position="1"/>
        <end position="20"/>
    </location>
</feature>
<dbReference type="InterPro" id="IPR045170">
    <property type="entry name" value="MTOX"/>
</dbReference>
<dbReference type="SUPFAM" id="SSF51905">
    <property type="entry name" value="FAD/NAD(P)-binding domain"/>
    <property type="match status" value="1"/>
</dbReference>
<comment type="similarity">
    <text evidence="2">Belongs to the MSOX/MTOX family.</text>
</comment>
<dbReference type="Proteomes" id="UP001296104">
    <property type="component" value="Unassembled WGS sequence"/>
</dbReference>
<sequence length="468" mass="51868">MVTQPRNGAPIIKEITPRPHSEDGPTVLIVGAGTFGTSTAYHLAKTYKDPSKVTVVDRAPSPPKPAAAIDINRVIRTDYPSPLYCNLAHEAIHPWFWTQELGPFFHKVGWLYLNEDGSDISERIKTTFEGRGSNCAEDVPLRQLETRWKGVLKDTEKQGFNEAYFNPELSAPKAGWVNASGATARFMEAAVKMGVKRVTSEVREILLDITGSRVKGVRTADGDALTADKVVLATGAWTSSLLAPVEDALNIPEQDRIERQAKATGTVSAYYSVNDEEIDQLECAETPVVVYGGNGEVFPPSKGNRLMKFSNSKTTFTNTVTTDSGHKISVPLQDQSYVPESLKRQTKEIMADKVLPTFAKNKKPDFWRVCYDAQTPTEDFLMCKHPHAKLGNLYLITGGSFHSYKFMPIIGKYMLNVLKGESNGPEKDQAWAWKQNVNWTDVREFGLLSGKAVAKRELKDLESPLAKL</sequence>
<dbReference type="GO" id="GO:0050660">
    <property type="term" value="F:flavin adenine dinucleotide binding"/>
    <property type="evidence" value="ECO:0007669"/>
    <property type="project" value="InterPro"/>
</dbReference>
<evidence type="ECO:0000256" key="4">
    <source>
        <dbReference type="ARBA" id="ARBA00022827"/>
    </source>
</evidence>
<evidence type="ECO:0000313" key="9">
    <source>
        <dbReference type="Proteomes" id="UP001296104"/>
    </source>
</evidence>
<evidence type="ECO:0000256" key="2">
    <source>
        <dbReference type="ARBA" id="ARBA00010989"/>
    </source>
</evidence>
<dbReference type="EMBL" id="CAVMBE010000047">
    <property type="protein sequence ID" value="CAK4031370.1"/>
    <property type="molecule type" value="Genomic_DNA"/>
</dbReference>
<keyword evidence="3" id="KW-0285">Flavoprotein</keyword>
<evidence type="ECO:0000256" key="5">
    <source>
        <dbReference type="ARBA" id="ARBA00023002"/>
    </source>
</evidence>
<dbReference type="GO" id="GO:0008115">
    <property type="term" value="F:sarcosine oxidase activity"/>
    <property type="evidence" value="ECO:0007669"/>
    <property type="project" value="TreeGrafter"/>
</dbReference>
<dbReference type="InterPro" id="IPR036188">
    <property type="entry name" value="FAD/NAD-bd_sf"/>
</dbReference>
<comment type="caution">
    <text evidence="8">The sequence shown here is derived from an EMBL/GenBank/DDBJ whole genome shotgun (WGS) entry which is preliminary data.</text>
</comment>
<evidence type="ECO:0000256" key="6">
    <source>
        <dbReference type="SAM" id="MobiDB-lite"/>
    </source>
</evidence>
<dbReference type="PANTHER" id="PTHR10961:SF37">
    <property type="entry name" value="FAD DEPENDENT OXIDOREDUCTASE DOMAIN-CONTAINING PROTEIN"/>
    <property type="match status" value="1"/>
</dbReference>
<evidence type="ECO:0000256" key="3">
    <source>
        <dbReference type="ARBA" id="ARBA00022630"/>
    </source>
</evidence>
<dbReference type="GO" id="GO:0051698">
    <property type="term" value="F:saccharopine oxidase activity"/>
    <property type="evidence" value="ECO:0007669"/>
    <property type="project" value="TreeGrafter"/>
</dbReference>
<dbReference type="AlphaFoldDB" id="A0AAI8Z2P8"/>
<dbReference type="Gene3D" id="3.30.9.10">
    <property type="entry name" value="D-Amino Acid Oxidase, subunit A, domain 2"/>
    <property type="match status" value="1"/>
</dbReference>
<evidence type="ECO:0000256" key="1">
    <source>
        <dbReference type="ARBA" id="ARBA00001974"/>
    </source>
</evidence>
<proteinExistence type="inferred from homology"/>
<keyword evidence="4" id="KW-0274">FAD</keyword>
<dbReference type="Pfam" id="PF01266">
    <property type="entry name" value="DAO"/>
    <property type="match status" value="1"/>
</dbReference>
<dbReference type="Gene3D" id="3.50.50.60">
    <property type="entry name" value="FAD/NAD(P)-binding domain"/>
    <property type="match status" value="1"/>
</dbReference>
<protein>
    <submittedName>
        <fullName evidence="8">Related to FAD-dependent oxidoreductase</fullName>
    </submittedName>
</protein>
<dbReference type="InterPro" id="IPR006076">
    <property type="entry name" value="FAD-dep_OxRdtase"/>
</dbReference>
<dbReference type="PANTHER" id="PTHR10961">
    <property type="entry name" value="PEROXISOMAL SARCOSINE OXIDASE"/>
    <property type="match status" value="1"/>
</dbReference>
<keyword evidence="5" id="KW-0560">Oxidoreductase</keyword>
<gene>
    <name evidence="8" type="ORF">LECACI_7A006528</name>
</gene>
<accession>A0AAI8Z2P8</accession>
<comment type="cofactor">
    <cofactor evidence="1">
        <name>FAD</name>
        <dbReference type="ChEBI" id="CHEBI:57692"/>
    </cofactor>
</comment>
<keyword evidence="9" id="KW-1185">Reference proteome</keyword>
<evidence type="ECO:0000259" key="7">
    <source>
        <dbReference type="Pfam" id="PF01266"/>
    </source>
</evidence>
<organism evidence="8 9">
    <name type="scientific">Lecanosticta acicola</name>
    <dbReference type="NCBI Taxonomy" id="111012"/>
    <lineage>
        <taxon>Eukaryota</taxon>
        <taxon>Fungi</taxon>
        <taxon>Dikarya</taxon>
        <taxon>Ascomycota</taxon>
        <taxon>Pezizomycotina</taxon>
        <taxon>Dothideomycetes</taxon>
        <taxon>Dothideomycetidae</taxon>
        <taxon>Mycosphaerellales</taxon>
        <taxon>Mycosphaerellaceae</taxon>
        <taxon>Lecanosticta</taxon>
    </lineage>
</organism>
<reference evidence="8" key="1">
    <citation type="submission" date="2023-11" db="EMBL/GenBank/DDBJ databases">
        <authorList>
            <person name="Alioto T."/>
            <person name="Alioto T."/>
            <person name="Gomez Garrido J."/>
        </authorList>
    </citation>
    <scope>NUCLEOTIDE SEQUENCE</scope>
</reference>
<evidence type="ECO:0000313" key="8">
    <source>
        <dbReference type="EMBL" id="CAK4031370.1"/>
    </source>
</evidence>
<feature type="domain" description="FAD dependent oxidoreductase" evidence="7">
    <location>
        <begin position="27"/>
        <end position="414"/>
    </location>
</feature>